<reference evidence="5 6" key="1">
    <citation type="submission" date="2018-06" db="EMBL/GenBank/DDBJ databases">
        <title>Actinomadura craniellae sp. nov. isolated from marine sponge Craniella sp.</title>
        <authorList>
            <person name="Li L."/>
            <person name="Xu Q.H."/>
            <person name="Lin H.W."/>
            <person name="Lu Y.H."/>
        </authorList>
    </citation>
    <scope>NUCLEOTIDE SEQUENCE [LARGE SCALE GENOMIC DNA]</scope>
    <source>
        <strain evidence="5 6">LHW63021</strain>
    </source>
</reference>
<dbReference type="PANTHER" id="PTHR47235:SF1">
    <property type="entry name" value="BLR6548 PROTEIN"/>
    <property type="match status" value="1"/>
</dbReference>
<dbReference type="Proteomes" id="UP000251891">
    <property type="component" value="Unassembled WGS sequence"/>
</dbReference>
<accession>A0A365H0V5</accession>
<dbReference type="InterPro" id="IPR028082">
    <property type="entry name" value="Peripla_BP_I"/>
</dbReference>
<feature type="signal peptide" evidence="3">
    <location>
        <begin position="1"/>
        <end position="27"/>
    </location>
</feature>
<comment type="caution">
    <text evidence="5">The sequence shown here is derived from an EMBL/GenBank/DDBJ whole genome shotgun (WGS) entry which is preliminary data.</text>
</comment>
<sequence length="456" mass="47862">MKPKTSVVALVALALLAAGCGRSGSGAEEEPTGGAGQVVSGDFGDLKDVCGPGKVTSSPAQGVTASQIELGVFSDVGFTKNPEYLDTAKVFTSWCNAAGGINGRKLVANIRDAKFMEVRQRMIESCREDFALVGGSAGLDGLGVKDRLSCLLPALPAQVVQLENNGSDLQLSQIGGASYNRYTGYFSWLVKEAHPSSAGAVGIAVGDSPATKVLGAQTKETFEAIGGKVVYEGLFPAQGVTNWAPYAQAVKSKGVKGLVFFGSFADLAKLAQALTNINYKLDWIDANSNSYGPAFVKLAGTSLDFQNALADLSGVYPLENASANPATKQVLDLFARYAPKGQVTLQAVRAFSSWLLFAKSAKACGDALTRKCLYETARKEAAWTGGGLMAPVDFTKQDAPLSCFNVEKASSQGWKPADFKPNQGAYRCGAPAHKFTGTYIKPVTLADVGKSMNDLK</sequence>
<keyword evidence="2 3" id="KW-0732">Signal</keyword>
<protein>
    <submittedName>
        <fullName evidence="5">ABC transporter substrate-binding protein</fullName>
    </submittedName>
</protein>
<organism evidence="5 6">
    <name type="scientific">Actinomadura craniellae</name>
    <dbReference type="NCBI Taxonomy" id="2231787"/>
    <lineage>
        <taxon>Bacteria</taxon>
        <taxon>Bacillati</taxon>
        <taxon>Actinomycetota</taxon>
        <taxon>Actinomycetes</taxon>
        <taxon>Streptosporangiales</taxon>
        <taxon>Thermomonosporaceae</taxon>
        <taxon>Actinomadura</taxon>
    </lineage>
</organism>
<evidence type="ECO:0000256" key="2">
    <source>
        <dbReference type="ARBA" id="ARBA00022729"/>
    </source>
</evidence>
<dbReference type="InterPro" id="IPR028081">
    <property type="entry name" value="Leu-bd"/>
</dbReference>
<name>A0A365H0V5_9ACTN</name>
<dbReference type="SUPFAM" id="SSF53822">
    <property type="entry name" value="Periplasmic binding protein-like I"/>
    <property type="match status" value="1"/>
</dbReference>
<evidence type="ECO:0000313" key="6">
    <source>
        <dbReference type="Proteomes" id="UP000251891"/>
    </source>
</evidence>
<dbReference type="AlphaFoldDB" id="A0A365H0V5"/>
<dbReference type="OrthoDB" id="4365763at2"/>
<dbReference type="Gene3D" id="3.40.50.2300">
    <property type="match status" value="2"/>
</dbReference>
<keyword evidence="6" id="KW-1185">Reference proteome</keyword>
<dbReference type="PANTHER" id="PTHR47235">
    <property type="entry name" value="BLR6548 PROTEIN"/>
    <property type="match status" value="1"/>
</dbReference>
<dbReference type="PROSITE" id="PS51257">
    <property type="entry name" value="PROKAR_LIPOPROTEIN"/>
    <property type="match status" value="1"/>
</dbReference>
<proteinExistence type="inferred from homology"/>
<gene>
    <name evidence="5" type="ORF">DPM19_24040</name>
</gene>
<dbReference type="EMBL" id="QLYX01000012">
    <property type="protein sequence ID" value="RAY12668.1"/>
    <property type="molecule type" value="Genomic_DNA"/>
</dbReference>
<feature type="domain" description="Leucine-binding protein" evidence="4">
    <location>
        <begin position="82"/>
        <end position="399"/>
    </location>
</feature>
<dbReference type="Pfam" id="PF13458">
    <property type="entry name" value="Peripla_BP_6"/>
    <property type="match status" value="1"/>
</dbReference>
<dbReference type="RefSeq" id="WP_111870275.1">
    <property type="nucleotide sequence ID" value="NZ_QLYX01000012.1"/>
</dbReference>
<comment type="similarity">
    <text evidence="1">Belongs to the leucine-binding protein family.</text>
</comment>
<evidence type="ECO:0000259" key="4">
    <source>
        <dbReference type="Pfam" id="PF13458"/>
    </source>
</evidence>
<evidence type="ECO:0000256" key="1">
    <source>
        <dbReference type="ARBA" id="ARBA00010062"/>
    </source>
</evidence>
<evidence type="ECO:0000256" key="3">
    <source>
        <dbReference type="SAM" id="SignalP"/>
    </source>
</evidence>
<feature type="chain" id="PRO_5016900985" evidence="3">
    <location>
        <begin position="28"/>
        <end position="456"/>
    </location>
</feature>
<evidence type="ECO:0000313" key="5">
    <source>
        <dbReference type="EMBL" id="RAY12668.1"/>
    </source>
</evidence>